<feature type="transmembrane region" description="Helical" evidence="1">
    <location>
        <begin position="6"/>
        <end position="26"/>
    </location>
</feature>
<feature type="transmembrane region" description="Helical" evidence="1">
    <location>
        <begin position="77"/>
        <end position="97"/>
    </location>
</feature>
<organism evidence="2 3">
    <name type="scientific">Flavobacterium difficile</name>
    <dbReference type="NCBI Taxonomy" id="2709659"/>
    <lineage>
        <taxon>Bacteria</taxon>
        <taxon>Pseudomonadati</taxon>
        <taxon>Bacteroidota</taxon>
        <taxon>Flavobacteriia</taxon>
        <taxon>Flavobacteriales</taxon>
        <taxon>Flavobacteriaceae</taxon>
        <taxon>Flavobacterium</taxon>
    </lineage>
</organism>
<reference evidence="2 3" key="1">
    <citation type="submission" date="2020-02" db="EMBL/GenBank/DDBJ databases">
        <authorList>
            <person name="Chen W.-M."/>
        </authorList>
    </citation>
    <scope>NUCLEOTIDE SEQUENCE [LARGE SCALE GENOMIC DNA]</scope>
    <source>
        <strain evidence="2 3">KDG-16</strain>
    </source>
</reference>
<sequence length="141" mass="16510">MEYKILNIFLSLLLLSYSIRTFYFTYKEPSTFSTDLKGYLFGISMSALCLMSLIGKFDLLETTITLFKDTFKVKTNLKVFVIIGWALFIMVGIAVYYYIKHNKNTAVKKVGFYKTKYLINTALIYLTILFLVFYLIFKILQ</sequence>
<name>A0ABX0I5H5_9FLAO</name>
<gene>
    <name evidence="2" type="ORF">G4D72_08345</name>
</gene>
<keyword evidence="1" id="KW-0472">Membrane</keyword>
<feature type="transmembrane region" description="Helical" evidence="1">
    <location>
        <begin position="117"/>
        <end position="137"/>
    </location>
</feature>
<keyword evidence="1" id="KW-0812">Transmembrane</keyword>
<evidence type="ECO:0000256" key="1">
    <source>
        <dbReference type="SAM" id="Phobius"/>
    </source>
</evidence>
<keyword evidence="1" id="KW-1133">Transmembrane helix</keyword>
<dbReference type="EMBL" id="JAAJBT010000004">
    <property type="protein sequence ID" value="NHM02119.1"/>
    <property type="molecule type" value="Genomic_DNA"/>
</dbReference>
<dbReference type="RefSeq" id="WP_166077215.1">
    <property type="nucleotide sequence ID" value="NZ_JAAJBT010000004.1"/>
</dbReference>
<evidence type="ECO:0000313" key="3">
    <source>
        <dbReference type="Proteomes" id="UP000800984"/>
    </source>
</evidence>
<accession>A0ABX0I5H5</accession>
<keyword evidence="3" id="KW-1185">Reference proteome</keyword>
<proteinExistence type="predicted"/>
<comment type="caution">
    <text evidence="2">The sequence shown here is derived from an EMBL/GenBank/DDBJ whole genome shotgun (WGS) entry which is preliminary data.</text>
</comment>
<feature type="transmembrane region" description="Helical" evidence="1">
    <location>
        <begin position="38"/>
        <end position="57"/>
    </location>
</feature>
<evidence type="ECO:0000313" key="2">
    <source>
        <dbReference type="EMBL" id="NHM02119.1"/>
    </source>
</evidence>
<dbReference type="Proteomes" id="UP000800984">
    <property type="component" value="Unassembled WGS sequence"/>
</dbReference>
<protein>
    <submittedName>
        <fullName evidence="2">Uncharacterized protein</fullName>
    </submittedName>
</protein>